<reference evidence="4 5" key="1">
    <citation type="submission" date="2018-04" db="EMBL/GenBank/DDBJ databases">
        <title>The genome of golden apple snail Pomacea canaliculata provides insight into stress tolerance and invasive adaptation.</title>
        <authorList>
            <person name="Liu C."/>
            <person name="Liu B."/>
            <person name="Ren Y."/>
            <person name="Zhang Y."/>
            <person name="Wang H."/>
            <person name="Li S."/>
            <person name="Jiang F."/>
            <person name="Yin L."/>
            <person name="Zhang G."/>
            <person name="Qian W."/>
            <person name="Fan W."/>
        </authorList>
    </citation>
    <scope>NUCLEOTIDE SEQUENCE [LARGE SCALE GENOMIC DNA]</scope>
    <source>
        <strain evidence="4">SZHN2017</strain>
        <tissue evidence="4">Muscle</tissue>
    </source>
</reference>
<organism evidence="4 5">
    <name type="scientific">Pomacea canaliculata</name>
    <name type="common">Golden apple snail</name>
    <dbReference type="NCBI Taxonomy" id="400727"/>
    <lineage>
        <taxon>Eukaryota</taxon>
        <taxon>Metazoa</taxon>
        <taxon>Spiralia</taxon>
        <taxon>Lophotrochozoa</taxon>
        <taxon>Mollusca</taxon>
        <taxon>Gastropoda</taxon>
        <taxon>Caenogastropoda</taxon>
        <taxon>Architaenioglossa</taxon>
        <taxon>Ampullarioidea</taxon>
        <taxon>Ampullariidae</taxon>
        <taxon>Pomacea</taxon>
    </lineage>
</organism>
<keyword evidence="2" id="KW-0472">Membrane</keyword>
<protein>
    <recommendedName>
        <fullName evidence="3">Ig-like domain-containing protein</fullName>
    </recommendedName>
</protein>
<evidence type="ECO:0000313" key="5">
    <source>
        <dbReference type="Proteomes" id="UP000245119"/>
    </source>
</evidence>
<evidence type="ECO:0000313" key="4">
    <source>
        <dbReference type="EMBL" id="PVD21303.1"/>
    </source>
</evidence>
<accession>A0A2T7NJF6</accession>
<sequence length="510" mass="54644">MAERTTLFGARAGRLLYTVACTFTIVGMTAASLDCSSVSGVRANFASNTFVCLTDVPGVFLWTLTRSVNDTVILGECSSNCEITDSSLNSSLSLTANNISSQLVIDTTVPDIQFVDFFNGSIIACRRGSEERNWTTDYVHPGELESCHVQFRTDSWRVSGKCEVKGLSSALGCYKCWWISTLQSSSREVRVEGQLRMSETATCVLDTTFPPAQGRYSYHVEMYAQSHLPASFVGTDEVLSPSTARNLTHTCPAQGVAEGSDLTCHCKVVGDTGSPNATVLWGGTGNNSDQLTLRDVTRADTGRQFECRLLWNGTVLTSVTYVLTTFCSEDVQSKAQARAEGIGIGIGICLAIATVAAVVFAFIFWQRGKLDVLCSPCPLRVGHCLKDATEAEEATISDVQNKSHDQTCRQKPVSERLPTSTLRETVGHEKSATRRVNPGLISSSPSARVAPPDTTGKKTKSAAPVGALYDAIDRTQVSTGNSYEALQVSASTPSGTTSGSLPEEDPPDGS</sequence>
<keyword evidence="2" id="KW-1133">Transmembrane helix</keyword>
<dbReference type="InterPro" id="IPR007110">
    <property type="entry name" value="Ig-like_dom"/>
</dbReference>
<evidence type="ECO:0000256" key="2">
    <source>
        <dbReference type="SAM" id="Phobius"/>
    </source>
</evidence>
<keyword evidence="2" id="KW-0812">Transmembrane</keyword>
<feature type="transmembrane region" description="Helical" evidence="2">
    <location>
        <begin position="12"/>
        <end position="33"/>
    </location>
</feature>
<evidence type="ECO:0000256" key="1">
    <source>
        <dbReference type="SAM" id="MobiDB-lite"/>
    </source>
</evidence>
<name>A0A2T7NJF6_POMCA</name>
<feature type="transmembrane region" description="Helical" evidence="2">
    <location>
        <begin position="342"/>
        <end position="365"/>
    </location>
</feature>
<dbReference type="EMBL" id="PZQS01000012">
    <property type="protein sequence ID" value="PVD21303.1"/>
    <property type="molecule type" value="Genomic_DNA"/>
</dbReference>
<comment type="caution">
    <text evidence="4">The sequence shown here is derived from an EMBL/GenBank/DDBJ whole genome shotgun (WGS) entry which is preliminary data.</text>
</comment>
<keyword evidence="5" id="KW-1185">Reference proteome</keyword>
<feature type="compositionally biased region" description="Low complexity" evidence="1">
    <location>
        <begin position="489"/>
        <end position="500"/>
    </location>
</feature>
<gene>
    <name evidence="4" type="ORF">C0Q70_19475</name>
</gene>
<dbReference type="AlphaFoldDB" id="A0A2T7NJF6"/>
<proteinExistence type="predicted"/>
<feature type="domain" description="Ig-like" evidence="3">
    <location>
        <begin position="241"/>
        <end position="309"/>
    </location>
</feature>
<dbReference type="PROSITE" id="PS50835">
    <property type="entry name" value="IG_LIKE"/>
    <property type="match status" value="1"/>
</dbReference>
<dbReference type="Proteomes" id="UP000245119">
    <property type="component" value="Linkage Group LG12"/>
</dbReference>
<feature type="region of interest" description="Disordered" evidence="1">
    <location>
        <begin position="396"/>
        <end position="466"/>
    </location>
</feature>
<evidence type="ECO:0000259" key="3">
    <source>
        <dbReference type="PROSITE" id="PS50835"/>
    </source>
</evidence>
<feature type="region of interest" description="Disordered" evidence="1">
    <location>
        <begin position="480"/>
        <end position="510"/>
    </location>
</feature>
<feature type="compositionally biased region" description="Basic and acidic residues" evidence="1">
    <location>
        <begin position="401"/>
        <end position="414"/>
    </location>
</feature>